<feature type="domain" description="Serine aminopeptidase S33" evidence="1">
    <location>
        <begin position="18"/>
        <end position="252"/>
    </location>
</feature>
<comment type="caution">
    <text evidence="2">The sequence shown here is derived from an EMBL/GenBank/DDBJ whole genome shotgun (WGS) entry which is preliminary data.</text>
</comment>
<proteinExistence type="predicted"/>
<dbReference type="InterPro" id="IPR022742">
    <property type="entry name" value="Hydrolase_4"/>
</dbReference>
<evidence type="ECO:0000313" key="2">
    <source>
        <dbReference type="EMBL" id="MFC4767915.1"/>
    </source>
</evidence>
<dbReference type="InterPro" id="IPR000073">
    <property type="entry name" value="AB_hydrolase_1"/>
</dbReference>
<dbReference type="InterPro" id="IPR051044">
    <property type="entry name" value="MAG_DAG_Lipase"/>
</dbReference>
<evidence type="ECO:0000313" key="3">
    <source>
        <dbReference type="Proteomes" id="UP001596002"/>
    </source>
</evidence>
<accession>A0ABV9Q5J5</accession>
<dbReference type="GO" id="GO:0016787">
    <property type="term" value="F:hydrolase activity"/>
    <property type="evidence" value="ECO:0007669"/>
    <property type="project" value="UniProtKB-KW"/>
</dbReference>
<reference evidence="3" key="1">
    <citation type="journal article" date="2019" name="Int. J. Syst. Evol. Microbiol.">
        <title>The Global Catalogue of Microorganisms (GCM) 10K type strain sequencing project: providing services to taxonomists for standard genome sequencing and annotation.</title>
        <authorList>
            <consortium name="The Broad Institute Genomics Platform"/>
            <consortium name="The Broad Institute Genome Sequencing Center for Infectious Disease"/>
            <person name="Wu L."/>
            <person name="Ma J."/>
        </authorList>
    </citation>
    <scope>NUCLEOTIDE SEQUENCE [LARGE SCALE GENOMIC DNA]</scope>
    <source>
        <strain evidence="3">WYCCWR 12678</strain>
    </source>
</reference>
<dbReference type="PANTHER" id="PTHR11614">
    <property type="entry name" value="PHOSPHOLIPASE-RELATED"/>
    <property type="match status" value="1"/>
</dbReference>
<gene>
    <name evidence="2" type="ORF">ACFO8Q_11180</name>
</gene>
<keyword evidence="3" id="KW-1185">Reference proteome</keyword>
<organism evidence="2 3">
    <name type="scientific">Effusibacillus consociatus</name>
    <dbReference type="NCBI Taxonomy" id="1117041"/>
    <lineage>
        <taxon>Bacteria</taxon>
        <taxon>Bacillati</taxon>
        <taxon>Bacillota</taxon>
        <taxon>Bacilli</taxon>
        <taxon>Bacillales</taxon>
        <taxon>Alicyclobacillaceae</taxon>
        <taxon>Effusibacillus</taxon>
    </lineage>
</organism>
<evidence type="ECO:0000259" key="1">
    <source>
        <dbReference type="Pfam" id="PF12146"/>
    </source>
</evidence>
<keyword evidence="2" id="KW-0378">Hydrolase</keyword>
<dbReference type="SUPFAM" id="SSF53474">
    <property type="entry name" value="alpha/beta-Hydrolases"/>
    <property type="match status" value="1"/>
</dbReference>
<dbReference type="InterPro" id="IPR029058">
    <property type="entry name" value="AB_hydrolase_fold"/>
</dbReference>
<dbReference type="Gene3D" id="3.40.50.1820">
    <property type="entry name" value="alpha/beta hydrolase"/>
    <property type="match status" value="1"/>
</dbReference>
<dbReference type="RefSeq" id="WP_380025835.1">
    <property type="nucleotide sequence ID" value="NZ_JBHSHC010000093.1"/>
</dbReference>
<sequence>MEGLHFQQWIPEGSTGVAILLIHGAGEHSGRYEHVINWFLARNIAVFAGDLPGFGQSPGTRGHIDRFSDYTDCVRNWLTETKNTVGDTSVFLFGHSMGGLVTVRFLQEPDAGNLPIKGVVLSSPCLRLKMQVPQWKRNLAGVLGRLTPRLRMPNGIAAADVSRSLDVVKKYSEDPYNESRVSIRWFEELQVAMQQAMLQASRIQQPLLLLQAGADRIVDPEAAIPFVEKAGSRDKKLKIYPGLYHELVNEPEKEEVLTDILEWINKRK</sequence>
<dbReference type="PRINTS" id="PR00111">
    <property type="entry name" value="ABHYDROLASE"/>
</dbReference>
<dbReference type="Pfam" id="PF12146">
    <property type="entry name" value="Hydrolase_4"/>
    <property type="match status" value="1"/>
</dbReference>
<protein>
    <submittedName>
        <fullName evidence="2">Alpha/beta hydrolase</fullName>
    </submittedName>
</protein>
<name>A0ABV9Q5J5_9BACL</name>
<dbReference type="EMBL" id="JBHSHC010000093">
    <property type="protein sequence ID" value="MFC4767915.1"/>
    <property type="molecule type" value="Genomic_DNA"/>
</dbReference>
<dbReference type="Proteomes" id="UP001596002">
    <property type="component" value="Unassembled WGS sequence"/>
</dbReference>